<dbReference type="Pfam" id="PF17762">
    <property type="entry name" value="HTH_ParB"/>
    <property type="match status" value="1"/>
</dbReference>
<dbReference type="InterPro" id="IPR050336">
    <property type="entry name" value="Chromosome_partition/occlusion"/>
</dbReference>
<dbReference type="SMART" id="SM00470">
    <property type="entry name" value="ParB"/>
    <property type="match status" value="1"/>
</dbReference>
<dbReference type="Proteomes" id="UP000240892">
    <property type="component" value="Unassembled WGS sequence"/>
</dbReference>
<proteinExistence type="predicted"/>
<evidence type="ECO:0000313" key="3">
    <source>
        <dbReference type="EMBL" id="PSR44239.1"/>
    </source>
</evidence>
<accession>A0A2T2XVC1</accession>
<name>A0A2T2XVC1_9ENTR</name>
<organism evidence="3 4">
    <name type="scientific">Kluyvera genomosp. 2</name>
    <dbReference type="NCBI Taxonomy" id="2774054"/>
    <lineage>
        <taxon>Bacteria</taxon>
        <taxon>Pseudomonadati</taxon>
        <taxon>Pseudomonadota</taxon>
        <taxon>Gammaproteobacteria</taxon>
        <taxon>Enterobacterales</taxon>
        <taxon>Enterobacteriaceae</taxon>
        <taxon>Kluyvera</taxon>
    </lineage>
</organism>
<evidence type="ECO:0000256" key="1">
    <source>
        <dbReference type="SAM" id="MobiDB-lite"/>
    </source>
</evidence>
<dbReference type="InterPro" id="IPR041468">
    <property type="entry name" value="HTH_ParB/Spo0J"/>
</dbReference>
<evidence type="ECO:0000313" key="4">
    <source>
        <dbReference type="Proteomes" id="UP000240892"/>
    </source>
</evidence>
<dbReference type="Gene3D" id="3.90.1530.30">
    <property type="match status" value="1"/>
</dbReference>
<feature type="domain" description="ParB-like N-terminal" evidence="2">
    <location>
        <begin position="38"/>
        <end position="135"/>
    </location>
</feature>
<keyword evidence="4" id="KW-1185">Reference proteome</keyword>
<dbReference type="CDD" id="cd16406">
    <property type="entry name" value="ParB_N_like"/>
    <property type="match status" value="1"/>
</dbReference>
<dbReference type="Pfam" id="PF02195">
    <property type="entry name" value="ParB_N"/>
    <property type="match status" value="1"/>
</dbReference>
<dbReference type="InterPro" id="IPR036086">
    <property type="entry name" value="ParB/Sulfiredoxin_sf"/>
</dbReference>
<dbReference type="PANTHER" id="PTHR33375:SF7">
    <property type="entry name" value="CHROMOSOME 2-PARTITIONING PROTEIN PARB-RELATED"/>
    <property type="match status" value="1"/>
</dbReference>
<dbReference type="SUPFAM" id="SSF109709">
    <property type="entry name" value="KorB DNA-binding domain-like"/>
    <property type="match status" value="1"/>
</dbReference>
<evidence type="ECO:0000259" key="2">
    <source>
        <dbReference type="SMART" id="SM00470"/>
    </source>
</evidence>
<dbReference type="PANTHER" id="PTHR33375">
    <property type="entry name" value="CHROMOSOME-PARTITIONING PROTEIN PARB-RELATED"/>
    <property type="match status" value="1"/>
</dbReference>
<dbReference type="InterPro" id="IPR003115">
    <property type="entry name" value="ParB_N"/>
</dbReference>
<sequence>MVDTNTTAKKVRKSTKPAAATQQQSEELTRMLDNIEVQYAPFSSLFIGDLNARKVPHSDEELRGYADSIRAVGLLHNLIVVTCDDGRLEVVCGGGRTKAIGLLVSAGEVDPDKVWIAYKAVPRELAREVSEIENAKRKDMHPADQIRNFLALSGEGKTPAQIGAVLGYSQQHVQRMLKLAGLAPEILDGLARDELTTEHCHALALENDQNRQLQVLEAVRSDEPGKLRATSIRALITAKEVSTTDQRYQFVGAGEFSDEQIRVDLFSQVEGGYVDAVLLNEKLLAKLQQKAEQLQQEEGWAWSQSRLDEIRYWGDDSLQFKLQTAPQAIYSKEEQRQLDEYTAQYEEFDSYCDESRAVEKLIVESPRV</sequence>
<dbReference type="GO" id="GO:0005694">
    <property type="term" value="C:chromosome"/>
    <property type="evidence" value="ECO:0007669"/>
    <property type="project" value="TreeGrafter"/>
</dbReference>
<dbReference type="RefSeq" id="WP_106930951.1">
    <property type="nucleotide sequence ID" value="NZ_CABMMU010000040.1"/>
</dbReference>
<dbReference type="AlphaFoldDB" id="A0A2T2XVC1"/>
<dbReference type="SUPFAM" id="SSF110849">
    <property type="entry name" value="ParB/Sulfiredoxin"/>
    <property type="match status" value="1"/>
</dbReference>
<comment type="caution">
    <text evidence="3">The sequence shown here is derived from an EMBL/GenBank/DDBJ whole genome shotgun (WGS) entry which is preliminary data.</text>
</comment>
<dbReference type="EMBL" id="PYHO01000040">
    <property type="protein sequence ID" value="PSR44239.1"/>
    <property type="molecule type" value="Genomic_DNA"/>
</dbReference>
<dbReference type="GO" id="GO:0007059">
    <property type="term" value="P:chromosome segregation"/>
    <property type="evidence" value="ECO:0007669"/>
    <property type="project" value="TreeGrafter"/>
</dbReference>
<reference evidence="3 4" key="1">
    <citation type="submission" date="2018-03" db="EMBL/GenBank/DDBJ databases">
        <title>First report of an OXA-48+CTX-M-M-producing Kluyvera ascorbata clone recovered from patients admitted in a University Hospital in Madrid, Spain.</title>
        <authorList>
            <person name="Hernandez-Garcia M."/>
            <person name="Leon-Sampedro R."/>
            <person name="Perez-Viso B."/>
            <person name="Morosini M.I."/>
            <person name="Lopez-Fresnena N."/>
            <person name="Coque T.M."/>
            <person name="Bonten M."/>
            <person name="Malhotra-Kumar S."/>
            <person name="Ruiz-Garbajosa P."/>
            <person name="Canton R."/>
        </authorList>
    </citation>
    <scope>NUCLEOTIDE SEQUENCE [LARGE SCALE GENOMIC DNA]</scope>
    <source>
        <strain evidence="3 4">KA2</strain>
    </source>
</reference>
<dbReference type="Gene3D" id="1.10.10.2830">
    <property type="match status" value="1"/>
</dbReference>
<gene>
    <name evidence="3" type="ORF">C8256_24400</name>
</gene>
<feature type="region of interest" description="Disordered" evidence="1">
    <location>
        <begin position="1"/>
        <end position="25"/>
    </location>
</feature>
<protein>
    <submittedName>
        <fullName evidence="3">Chromosome partitioning protein ParB</fullName>
    </submittedName>
</protein>